<keyword evidence="4" id="KW-0560">Oxidoreductase</keyword>
<dbReference type="SUPFAM" id="SSF51905">
    <property type="entry name" value="FAD/NAD(P)-binding domain"/>
    <property type="match status" value="1"/>
</dbReference>
<proteinExistence type="predicted"/>
<evidence type="ECO:0000256" key="1">
    <source>
        <dbReference type="ARBA" id="ARBA00001974"/>
    </source>
</evidence>
<keyword evidence="3" id="KW-0274">FAD</keyword>
<evidence type="ECO:0000256" key="3">
    <source>
        <dbReference type="ARBA" id="ARBA00022827"/>
    </source>
</evidence>
<dbReference type="InterPro" id="IPR002938">
    <property type="entry name" value="FAD-bd"/>
</dbReference>
<dbReference type="PANTHER" id="PTHR47178:SF6">
    <property type="entry name" value="FAD-BINDING DOMAIN-CONTAINING PROTEIN"/>
    <property type="match status" value="1"/>
</dbReference>
<comment type="cofactor">
    <cofactor evidence="1">
        <name>FAD</name>
        <dbReference type="ChEBI" id="CHEBI:57692"/>
    </cofactor>
</comment>
<reference evidence="7 8" key="1">
    <citation type="journal article" date="2015" name="Genome Announc.">
        <title>Draft Genome Sequence and Gene Annotation of the Entomopathogenic Fungus Verticillium hemipterigenum.</title>
        <authorList>
            <person name="Horn F."/>
            <person name="Habel A."/>
            <person name="Scharf D.H."/>
            <person name="Dworschak J."/>
            <person name="Brakhage A.A."/>
            <person name="Guthke R."/>
            <person name="Hertweck C."/>
            <person name="Linde J."/>
        </authorList>
    </citation>
    <scope>NUCLEOTIDE SEQUENCE [LARGE SCALE GENOMIC DNA]</scope>
</reference>
<dbReference type="AlphaFoldDB" id="A0A0A1T695"/>
<evidence type="ECO:0000313" key="8">
    <source>
        <dbReference type="Proteomes" id="UP000039046"/>
    </source>
</evidence>
<feature type="domain" description="FAD-binding" evidence="6">
    <location>
        <begin position="296"/>
        <end position="372"/>
    </location>
</feature>
<dbReference type="PANTHER" id="PTHR47178">
    <property type="entry name" value="MONOOXYGENASE, FAD-BINDING"/>
    <property type="match status" value="1"/>
</dbReference>
<gene>
    <name evidence="7" type="ORF">VHEMI08292</name>
</gene>
<evidence type="ECO:0000256" key="2">
    <source>
        <dbReference type="ARBA" id="ARBA00022630"/>
    </source>
</evidence>
<dbReference type="Proteomes" id="UP000039046">
    <property type="component" value="Unassembled WGS sequence"/>
</dbReference>
<keyword evidence="8" id="KW-1185">Reference proteome</keyword>
<dbReference type="GO" id="GO:0004497">
    <property type="term" value="F:monooxygenase activity"/>
    <property type="evidence" value="ECO:0007669"/>
    <property type="project" value="UniProtKB-KW"/>
</dbReference>
<feature type="domain" description="FAD-binding" evidence="6">
    <location>
        <begin position="2"/>
        <end position="44"/>
    </location>
</feature>
<evidence type="ECO:0000256" key="5">
    <source>
        <dbReference type="ARBA" id="ARBA00023033"/>
    </source>
</evidence>
<dbReference type="InterPro" id="IPR036188">
    <property type="entry name" value="FAD/NAD-bd_sf"/>
</dbReference>
<dbReference type="EMBL" id="CDHN01000005">
    <property type="protein sequence ID" value="CEJ92656.1"/>
    <property type="molecule type" value="Genomic_DNA"/>
</dbReference>
<dbReference type="STRING" id="1531966.A0A0A1T695"/>
<dbReference type="Gene3D" id="3.50.50.60">
    <property type="entry name" value="FAD/NAD(P)-binding domain"/>
    <property type="match status" value="1"/>
</dbReference>
<accession>A0A0A1T695</accession>
<evidence type="ECO:0000256" key="4">
    <source>
        <dbReference type="ARBA" id="ARBA00023002"/>
    </source>
</evidence>
<dbReference type="HOGENOM" id="CLU_009665_3_2_1"/>
<sequence length="427" mass="48467">MHVLIIGAGPAGLTIAQCLRKEGISYEIFDRDLHQDARFQGYSISVHTIIQDFVTLFPNDMPDFEQATSNLLPLKINAQINVHYPNTENRLGVECEPHYAYIRVERARLRRWLLTNIDVQWNKHAVEFHHDDHGATVKFKDGTVATGDFLIAGDGANSKIREHLLGRPNSETLRSCPISTISGEMELSGEAFRRQLELSHSAYNSVSDNPRFVMLHGIHYVYPDGCSGNFYWDYFEEDDTVDDPNHWLRTATQQEKLDYVLGKVHSSFPPRLCEAIELTPVEGMVKKYHLWKDIRPENLPNGRCILVGDSAHVMAPFRGLGGFNAFTDALNLSRGLIKLHHSGNEDDLKEVEKTVGVYNEEMMRRGQAAVDRSRAGTTDAINTAWFMRLILKWIPWATTTFLNWGNPGNRLKLIPRLRVELPSDSAS</sequence>
<keyword evidence="5" id="KW-0503">Monooxygenase</keyword>
<dbReference type="GO" id="GO:0071949">
    <property type="term" value="F:FAD binding"/>
    <property type="evidence" value="ECO:0007669"/>
    <property type="project" value="InterPro"/>
</dbReference>
<dbReference type="PRINTS" id="PR00420">
    <property type="entry name" value="RNGMNOXGNASE"/>
</dbReference>
<keyword evidence="2" id="KW-0285">Flavoprotein</keyword>
<dbReference type="Pfam" id="PF01494">
    <property type="entry name" value="FAD_binding_3"/>
    <property type="match status" value="2"/>
</dbReference>
<evidence type="ECO:0000313" key="7">
    <source>
        <dbReference type="EMBL" id="CEJ92656.1"/>
    </source>
</evidence>
<evidence type="ECO:0000259" key="6">
    <source>
        <dbReference type="Pfam" id="PF01494"/>
    </source>
</evidence>
<organism evidence="7 8">
    <name type="scientific">[Torrubiella] hemipterigena</name>
    <dbReference type="NCBI Taxonomy" id="1531966"/>
    <lineage>
        <taxon>Eukaryota</taxon>
        <taxon>Fungi</taxon>
        <taxon>Dikarya</taxon>
        <taxon>Ascomycota</taxon>
        <taxon>Pezizomycotina</taxon>
        <taxon>Sordariomycetes</taxon>
        <taxon>Hypocreomycetidae</taxon>
        <taxon>Hypocreales</taxon>
        <taxon>Clavicipitaceae</taxon>
        <taxon>Clavicipitaceae incertae sedis</taxon>
        <taxon>'Torrubiella' clade</taxon>
    </lineage>
</organism>
<name>A0A0A1T695_9HYPO</name>
<protein>
    <recommendedName>
        <fullName evidence="6">FAD-binding domain-containing protein</fullName>
    </recommendedName>
</protein>
<dbReference type="OrthoDB" id="47494at2759"/>